<name>A0ACB9RBS5_9MYRT</name>
<keyword evidence="2" id="KW-1185">Reference proteome</keyword>
<reference evidence="2" key="1">
    <citation type="journal article" date="2023" name="Front. Plant Sci.">
        <title>Chromosomal-level genome assembly of Melastoma candidum provides insights into trichome evolution.</title>
        <authorList>
            <person name="Zhong Y."/>
            <person name="Wu W."/>
            <person name="Sun C."/>
            <person name="Zou P."/>
            <person name="Liu Y."/>
            <person name="Dai S."/>
            <person name="Zhou R."/>
        </authorList>
    </citation>
    <scope>NUCLEOTIDE SEQUENCE [LARGE SCALE GENOMIC DNA]</scope>
</reference>
<dbReference type="Proteomes" id="UP001057402">
    <property type="component" value="Chromosome 4"/>
</dbReference>
<organism evidence="1 2">
    <name type="scientific">Melastoma candidum</name>
    <dbReference type="NCBI Taxonomy" id="119954"/>
    <lineage>
        <taxon>Eukaryota</taxon>
        <taxon>Viridiplantae</taxon>
        <taxon>Streptophyta</taxon>
        <taxon>Embryophyta</taxon>
        <taxon>Tracheophyta</taxon>
        <taxon>Spermatophyta</taxon>
        <taxon>Magnoliopsida</taxon>
        <taxon>eudicotyledons</taxon>
        <taxon>Gunneridae</taxon>
        <taxon>Pentapetalae</taxon>
        <taxon>rosids</taxon>
        <taxon>malvids</taxon>
        <taxon>Myrtales</taxon>
        <taxon>Melastomataceae</taxon>
        <taxon>Melastomatoideae</taxon>
        <taxon>Melastomateae</taxon>
        <taxon>Melastoma</taxon>
    </lineage>
</organism>
<protein>
    <submittedName>
        <fullName evidence="1">Uncharacterized protein</fullName>
    </submittedName>
</protein>
<dbReference type="EMBL" id="CM042883">
    <property type="protein sequence ID" value="KAI4376363.1"/>
    <property type="molecule type" value="Genomic_DNA"/>
</dbReference>
<comment type="caution">
    <text evidence="1">The sequence shown here is derived from an EMBL/GenBank/DDBJ whole genome shotgun (WGS) entry which is preliminary data.</text>
</comment>
<accession>A0ACB9RBS5</accession>
<sequence>MSGVWVFKNGVIRLVENPQGGDIVSGVTGRRALLVHLPTGEVVSSYSTLEQILRGLGWERYYGGNHDFLQFHRQSSIDLISLPRDFSKFNSIYMYDIVMKTPNIFKVRDM</sequence>
<evidence type="ECO:0000313" key="2">
    <source>
        <dbReference type="Proteomes" id="UP001057402"/>
    </source>
</evidence>
<gene>
    <name evidence="1" type="ORF">MLD38_014132</name>
</gene>
<evidence type="ECO:0000313" key="1">
    <source>
        <dbReference type="EMBL" id="KAI4376363.1"/>
    </source>
</evidence>
<proteinExistence type="predicted"/>